<reference evidence="1 2" key="1">
    <citation type="journal article" date="2019" name="Mol. Biol. Evol.">
        <title>Blast fungal genomes show frequent chromosomal changes, gene gains and losses, and effector gene turnover.</title>
        <authorList>
            <person name="Gomez Luciano L.B."/>
            <person name="Jason Tsai I."/>
            <person name="Chuma I."/>
            <person name="Tosa Y."/>
            <person name="Chen Y.H."/>
            <person name="Li J.Y."/>
            <person name="Li M.Y."/>
            <person name="Jade Lu M.Y."/>
            <person name="Nakayashiki H."/>
            <person name="Li W.H."/>
        </authorList>
    </citation>
    <scope>NUCLEOTIDE SEQUENCE [LARGE SCALE GENOMIC DNA]</scope>
    <source>
        <strain evidence="1 2">NI907</strain>
    </source>
</reference>
<protein>
    <submittedName>
        <fullName evidence="2 3">Uncharacterized protein</fullName>
    </submittedName>
</protein>
<accession>A0A6P8AX71</accession>
<sequence>AKLAICIRLPILRNKATDYLPKTDPAYKYRVQANPQMGSETWDMGLTHWSAKDMGGVPQFKIPSLASPGTLIRLLSLNVIPSAKRQCPIFSMSRHMTPCSTTRHPGQSQSHRR</sequence>
<dbReference type="AlphaFoldDB" id="A0A6P8AX71"/>
<reference evidence="2 3" key="3">
    <citation type="submission" date="2025-04" db="UniProtKB">
        <authorList>
            <consortium name="RefSeq"/>
        </authorList>
    </citation>
    <scope>IDENTIFICATION</scope>
    <source>
        <strain evidence="2 3">NI907</strain>
    </source>
</reference>
<dbReference type="KEGG" id="pgri:PgNI_10537"/>
<feature type="non-terminal residue" evidence="3">
    <location>
        <position position="1"/>
    </location>
</feature>
<proteinExistence type="predicted"/>
<dbReference type="GeneID" id="41965416"/>
<dbReference type="RefSeq" id="XP_030979500.1">
    <property type="nucleotide sequence ID" value="XM_031130508.1"/>
</dbReference>
<organism evidence="1 3">
    <name type="scientific">Pyricularia grisea</name>
    <name type="common">Crabgrass-specific blast fungus</name>
    <name type="synonym">Magnaporthe grisea</name>
    <dbReference type="NCBI Taxonomy" id="148305"/>
    <lineage>
        <taxon>Eukaryota</taxon>
        <taxon>Fungi</taxon>
        <taxon>Dikarya</taxon>
        <taxon>Ascomycota</taxon>
        <taxon>Pezizomycotina</taxon>
        <taxon>Sordariomycetes</taxon>
        <taxon>Sordariomycetidae</taxon>
        <taxon>Magnaporthales</taxon>
        <taxon>Pyriculariaceae</taxon>
        <taxon>Pyricularia</taxon>
    </lineage>
</organism>
<gene>
    <name evidence="2 3" type="ORF">PgNI_10537</name>
</gene>
<dbReference type="Proteomes" id="UP000515153">
    <property type="component" value="Chromosome VII"/>
</dbReference>
<reference evidence="2 3" key="2">
    <citation type="submission" date="2019-10" db="EMBL/GenBank/DDBJ databases">
        <authorList>
            <consortium name="NCBI Genome Project"/>
        </authorList>
    </citation>
    <scope>NUCLEOTIDE SEQUENCE</scope>
    <source>
        <strain evidence="2 3">NI907</strain>
    </source>
</reference>
<evidence type="ECO:0000313" key="2">
    <source>
        <dbReference type="RefSeq" id="XP_030979499.1"/>
    </source>
</evidence>
<name>A0A6P8AX71_PYRGI</name>
<evidence type="ECO:0000313" key="3">
    <source>
        <dbReference type="RefSeq" id="XP_030979500.1"/>
    </source>
</evidence>
<dbReference type="RefSeq" id="XP_030979499.1">
    <property type="nucleotide sequence ID" value="XM_031130509.1"/>
</dbReference>
<evidence type="ECO:0000313" key="1">
    <source>
        <dbReference type="Proteomes" id="UP000515153"/>
    </source>
</evidence>
<keyword evidence="1" id="KW-1185">Reference proteome</keyword>